<feature type="compositionally biased region" description="Basic and acidic residues" evidence="2">
    <location>
        <begin position="1"/>
        <end position="19"/>
    </location>
</feature>
<dbReference type="HOGENOM" id="CLU_981140_0_0_1"/>
<dbReference type="EMBL" id="GL765304">
    <property type="protein sequence ID" value="EFZ16574.1"/>
    <property type="molecule type" value="Genomic_DNA"/>
</dbReference>
<reference evidence="3" key="1">
    <citation type="journal article" date="2011" name="Proc. Natl. Acad. Sci. U.S.A.">
        <title>The genome of the fire ant Solenopsis invicta.</title>
        <authorList>
            <person name="Wurm Y."/>
            <person name="Wang J."/>
            <person name="Riba-Grognuz O."/>
            <person name="Corona M."/>
            <person name="Nygaard S."/>
            <person name="Hunt B.G."/>
            <person name="Ingram K.K."/>
            <person name="Falquet L."/>
            <person name="Nipitwattanaphon M."/>
            <person name="Gotzek D."/>
            <person name="Dijkstra M.B."/>
            <person name="Oettler J."/>
            <person name="Comtesse F."/>
            <person name="Shih C.J."/>
            <person name="Wu W.J."/>
            <person name="Yang C.C."/>
            <person name="Thomas J."/>
            <person name="Beaudoing E."/>
            <person name="Pradervand S."/>
            <person name="Flegel V."/>
            <person name="Cook E.D."/>
            <person name="Fabbretti R."/>
            <person name="Stockinger H."/>
            <person name="Long L."/>
            <person name="Farmerie W.G."/>
            <person name="Oakey J."/>
            <person name="Boomsma J.J."/>
            <person name="Pamilo P."/>
            <person name="Yi S.V."/>
            <person name="Heinze J."/>
            <person name="Goodisman M.A."/>
            <person name="Farinelli L."/>
            <person name="Harshman K."/>
            <person name="Hulo N."/>
            <person name="Cerutti L."/>
            <person name="Xenarios I."/>
            <person name="Shoemaker D."/>
            <person name="Keller L."/>
        </authorList>
    </citation>
    <scope>NUCLEOTIDE SEQUENCE [LARGE SCALE GENOMIC DNA]</scope>
</reference>
<feature type="non-terminal residue" evidence="3">
    <location>
        <position position="284"/>
    </location>
</feature>
<dbReference type="AlphaFoldDB" id="E9IS75"/>
<accession>E9IS75</accession>
<feature type="compositionally biased region" description="Basic and acidic residues" evidence="2">
    <location>
        <begin position="29"/>
        <end position="39"/>
    </location>
</feature>
<proteinExistence type="predicted"/>
<feature type="compositionally biased region" description="Basic and acidic residues" evidence="2">
    <location>
        <begin position="47"/>
        <end position="67"/>
    </location>
</feature>
<keyword evidence="1" id="KW-0175">Coiled coil</keyword>
<feature type="coiled-coil region" evidence="1">
    <location>
        <begin position="102"/>
        <end position="221"/>
    </location>
</feature>
<name>E9IS75_SOLIN</name>
<organism>
    <name type="scientific">Solenopsis invicta</name>
    <name type="common">Red imported fire ant</name>
    <name type="synonym">Solenopsis wagneri</name>
    <dbReference type="NCBI Taxonomy" id="13686"/>
    <lineage>
        <taxon>Eukaryota</taxon>
        <taxon>Metazoa</taxon>
        <taxon>Ecdysozoa</taxon>
        <taxon>Arthropoda</taxon>
        <taxon>Hexapoda</taxon>
        <taxon>Insecta</taxon>
        <taxon>Pterygota</taxon>
        <taxon>Neoptera</taxon>
        <taxon>Endopterygota</taxon>
        <taxon>Hymenoptera</taxon>
        <taxon>Apocrita</taxon>
        <taxon>Aculeata</taxon>
        <taxon>Formicoidea</taxon>
        <taxon>Formicidae</taxon>
        <taxon>Myrmicinae</taxon>
        <taxon>Solenopsis</taxon>
    </lineage>
</organism>
<gene>
    <name evidence="3" type="ORF">SINV_05636</name>
</gene>
<feature type="region of interest" description="Disordered" evidence="2">
    <location>
        <begin position="1"/>
        <end position="67"/>
    </location>
</feature>
<evidence type="ECO:0000256" key="1">
    <source>
        <dbReference type="SAM" id="Coils"/>
    </source>
</evidence>
<sequence>MEEEKEGGKERKKEVERNGKEKRRVGRPSKTENLMRDRSNSAPLLELLKRGEKRKGEQGEKTRVEKGEIFKKINKVKRSSVRQEKGGLREILREVREGFKEMNSELRELRDGREEMREWMEEMRKRVDNLERRVEDIEKGRGRVEKEKGGREKDKGEKIEQIQIKGKSKIKELEERMWKLELEREKREREERKRNIIIKGLRVKEEGKENLKREIEKIVEATGAVARVEGVRRIGNKDKGGEGMVWVKFASVREKIDVIKRKTKLRDKKEWIVDDLTEKERRVE</sequence>
<evidence type="ECO:0000313" key="3">
    <source>
        <dbReference type="EMBL" id="EFZ16574.1"/>
    </source>
</evidence>
<evidence type="ECO:0000256" key="2">
    <source>
        <dbReference type="SAM" id="MobiDB-lite"/>
    </source>
</evidence>
<protein>
    <submittedName>
        <fullName evidence="3">Uncharacterized protein</fullName>
    </submittedName>
</protein>